<protein>
    <submittedName>
        <fullName evidence="7">EMID1 protein</fullName>
    </submittedName>
</protein>
<evidence type="ECO:0000256" key="2">
    <source>
        <dbReference type="ARBA" id="ARBA00022525"/>
    </source>
</evidence>
<feature type="compositionally biased region" description="Pro residues" evidence="5">
    <location>
        <begin position="264"/>
        <end position="290"/>
    </location>
</feature>
<dbReference type="Pfam" id="PF01391">
    <property type="entry name" value="Collagen"/>
    <property type="match status" value="1"/>
</dbReference>
<comment type="subcellular location">
    <subcellularLocation>
        <location evidence="1">Secreted</location>
    </subcellularLocation>
</comment>
<evidence type="ECO:0000256" key="1">
    <source>
        <dbReference type="ARBA" id="ARBA00004613"/>
    </source>
</evidence>
<feature type="region of interest" description="Disordered" evidence="5">
    <location>
        <begin position="174"/>
        <end position="246"/>
    </location>
</feature>
<feature type="compositionally biased region" description="Gly residues" evidence="5">
    <location>
        <begin position="78"/>
        <end position="93"/>
    </location>
</feature>
<evidence type="ECO:0000259" key="6">
    <source>
        <dbReference type="PROSITE" id="PS51041"/>
    </source>
</evidence>
<gene>
    <name evidence="7" type="primary">Emid1</name>
    <name evidence="7" type="ORF">MOTALB_R02623</name>
</gene>
<feature type="domain" description="EMI" evidence="6">
    <location>
        <begin position="1"/>
        <end position="75"/>
    </location>
</feature>
<feature type="region of interest" description="Disordered" evidence="5">
    <location>
        <begin position="379"/>
        <end position="402"/>
    </location>
</feature>
<dbReference type="InterPro" id="IPR008160">
    <property type="entry name" value="Collagen"/>
</dbReference>
<dbReference type="InterPro" id="IPR050392">
    <property type="entry name" value="Collagen/C1q_domain"/>
</dbReference>
<dbReference type="EMBL" id="VXBE01011490">
    <property type="protein sequence ID" value="NWS08080.1"/>
    <property type="molecule type" value="Genomic_DNA"/>
</dbReference>
<evidence type="ECO:0000313" key="8">
    <source>
        <dbReference type="Proteomes" id="UP000532252"/>
    </source>
</evidence>
<dbReference type="PANTHER" id="PTHR15427:SF23">
    <property type="entry name" value="EMI DOMAIN-CONTAINING PROTEIN 1"/>
    <property type="match status" value="1"/>
</dbReference>
<proteinExistence type="predicted"/>
<dbReference type="Proteomes" id="UP000532252">
    <property type="component" value="Unassembled WGS sequence"/>
</dbReference>
<evidence type="ECO:0000256" key="5">
    <source>
        <dbReference type="SAM" id="MobiDB-lite"/>
    </source>
</evidence>
<dbReference type="GO" id="GO:0005576">
    <property type="term" value="C:extracellular region"/>
    <property type="evidence" value="ECO:0007669"/>
    <property type="project" value="UniProtKB-SubCell"/>
</dbReference>
<feature type="compositionally biased region" description="Pro residues" evidence="5">
    <location>
        <begin position="181"/>
        <end position="196"/>
    </location>
</feature>
<feature type="non-terminal residue" evidence="7">
    <location>
        <position position="1"/>
    </location>
</feature>
<evidence type="ECO:0000256" key="4">
    <source>
        <dbReference type="ARBA" id="ARBA00023157"/>
    </source>
</evidence>
<keyword evidence="3" id="KW-0732">Signal</keyword>
<keyword evidence="4" id="KW-1015">Disulfide bond</keyword>
<feature type="compositionally biased region" description="Low complexity" evidence="5">
    <location>
        <begin position="291"/>
        <end position="303"/>
    </location>
</feature>
<feature type="non-terminal residue" evidence="7">
    <location>
        <position position="402"/>
    </location>
</feature>
<name>A0A7K5CJH3_MOTAL</name>
<dbReference type="AlphaFoldDB" id="A0A7K5CJH3"/>
<dbReference type="InterPro" id="IPR011489">
    <property type="entry name" value="EMI_domain"/>
</dbReference>
<keyword evidence="2" id="KW-0964">Secreted</keyword>
<feature type="region of interest" description="Disordered" evidence="5">
    <location>
        <begin position="258"/>
        <end position="315"/>
    </location>
</feature>
<dbReference type="PROSITE" id="PS51041">
    <property type="entry name" value="EMI"/>
    <property type="match status" value="1"/>
</dbReference>
<evidence type="ECO:0000256" key="3">
    <source>
        <dbReference type="ARBA" id="ARBA00022729"/>
    </source>
</evidence>
<sequence>PSSNWCSYTVTRTVSCHVQNGTFLQRVFQGCRWPLACSGGSYRAVVRPLYRVTYRTLTALEWRCCPGHAGSNCEQGGSQRGWGPGQGGEGTARGCGTRPSVTLVAGCAWCGELKQPMDRVRVDGQMDRWTFLGMAVPTRGAGPQPRALGVGGQWMNGCEAVPCVGGRALPALTGGSLSPLSPHPPPPPSPPGPPRGSQPGPGSVGCMAVRAAGGTQGGMWSPVSPGGAGGHGGPAPNTPSLVPPGDPVLSNTFTEATGSIMGPVGPPGPIGPMGPPGPPGPIGPPGPPGPDGRAGAPGAAGPPGEKGDRTPRGFPLSFPWCRGESGGARVPPGVAWGHLGCSPRPRRSLLQGEGLHQLREALKILAERVLILETMIGLYEPEPGSGSGAPGVPRGKRGSGHP</sequence>
<keyword evidence="8" id="KW-1185">Reference proteome</keyword>
<reference evidence="7 8" key="1">
    <citation type="submission" date="2019-09" db="EMBL/GenBank/DDBJ databases">
        <title>Bird 10,000 Genomes (B10K) Project - Family phase.</title>
        <authorList>
            <person name="Zhang G."/>
        </authorList>
    </citation>
    <scope>NUCLEOTIDE SEQUENCE [LARGE SCALE GENOMIC DNA]</scope>
    <source>
        <strain evidence="7">B10K-DU-001-75</strain>
        <tissue evidence="7">Muscle</tissue>
    </source>
</reference>
<feature type="region of interest" description="Disordered" evidence="5">
    <location>
        <begin position="71"/>
        <end position="95"/>
    </location>
</feature>
<comment type="caution">
    <text evidence="7">The sequence shown here is derived from an EMBL/GenBank/DDBJ whole genome shotgun (WGS) entry which is preliminary data.</text>
</comment>
<dbReference type="Pfam" id="PF07546">
    <property type="entry name" value="EMI"/>
    <property type="match status" value="1"/>
</dbReference>
<dbReference type="PANTHER" id="PTHR15427">
    <property type="entry name" value="EMILIN ELASTIN MICROFIBRIL INTERFACE-LOCATED PROTEIN ELASTIN MICROFIBRIL INTERFACER"/>
    <property type="match status" value="1"/>
</dbReference>
<organism evidence="7 8">
    <name type="scientific">Motacilla alba</name>
    <name type="common">White wagtail</name>
    <name type="synonym">Pied wagtail</name>
    <dbReference type="NCBI Taxonomy" id="45807"/>
    <lineage>
        <taxon>Eukaryota</taxon>
        <taxon>Metazoa</taxon>
        <taxon>Chordata</taxon>
        <taxon>Craniata</taxon>
        <taxon>Vertebrata</taxon>
        <taxon>Euteleostomi</taxon>
        <taxon>Archelosauria</taxon>
        <taxon>Archosauria</taxon>
        <taxon>Dinosauria</taxon>
        <taxon>Saurischia</taxon>
        <taxon>Theropoda</taxon>
        <taxon>Coelurosauria</taxon>
        <taxon>Aves</taxon>
        <taxon>Neognathae</taxon>
        <taxon>Neoaves</taxon>
        <taxon>Telluraves</taxon>
        <taxon>Australaves</taxon>
        <taxon>Passeriformes</taxon>
        <taxon>Passeroidea</taxon>
        <taxon>Motacillidae</taxon>
        <taxon>Motacilla</taxon>
    </lineage>
</organism>
<evidence type="ECO:0000313" key="7">
    <source>
        <dbReference type="EMBL" id="NWS08080.1"/>
    </source>
</evidence>
<accession>A0A7K5CJH3</accession>